<reference evidence="2 3" key="1">
    <citation type="submission" date="2020-04" db="EMBL/GenBank/DDBJ databases">
        <authorList>
            <person name="Hitch T.C.A."/>
            <person name="Wylensek D."/>
            <person name="Clavel T."/>
        </authorList>
    </citation>
    <scope>NUCLEOTIDE SEQUENCE [LARGE SCALE GENOMIC DNA]</scope>
    <source>
        <strain evidence="2 3">WB01_D5_05</strain>
    </source>
</reference>
<comment type="caution">
    <text evidence="2">The sequence shown here is derived from an EMBL/GenBank/DDBJ whole genome shotgun (WGS) entry which is preliminary data.</text>
</comment>
<protein>
    <submittedName>
        <fullName evidence="2">Uncharacterized protein</fullName>
    </submittedName>
</protein>
<organism evidence="2 3">
    <name type="scientific">Aneurinibacillus aneurinilyticus</name>
    <name type="common">Bacillus aneurinolyticus</name>
    <dbReference type="NCBI Taxonomy" id="1391"/>
    <lineage>
        <taxon>Bacteria</taxon>
        <taxon>Bacillati</taxon>
        <taxon>Bacillota</taxon>
        <taxon>Bacilli</taxon>
        <taxon>Bacillales</taxon>
        <taxon>Paenibacillaceae</taxon>
        <taxon>Aneurinibacillus group</taxon>
        <taxon>Aneurinibacillus</taxon>
    </lineage>
</organism>
<evidence type="ECO:0000313" key="3">
    <source>
        <dbReference type="Proteomes" id="UP000561326"/>
    </source>
</evidence>
<dbReference type="EMBL" id="JABAGO010000014">
    <property type="protein sequence ID" value="NME98515.1"/>
    <property type="molecule type" value="Genomic_DNA"/>
</dbReference>
<evidence type="ECO:0000313" key="2">
    <source>
        <dbReference type="EMBL" id="NME98515.1"/>
    </source>
</evidence>
<accession>A0A848CSB5</accession>
<gene>
    <name evidence="2" type="ORF">HF838_09610</name>
</gene>
<proteinExistence type="predicted"/>
<feature type="region of interest" description="Disordered" evidence="1">
    <location>
        <begin position="22"/>
        <end position="45"/>
    </location>
</feature>
<evidence type="ECO:0000256" key="1">
    <source>
        <dbReference type="SAM" id="MobiDB-lite"/>
    </source>
</evidence>
<dbReference type="RefSeq" id="WP_155847244.1">
    <property type="nucleotide sequence ID" value="NZ_CAMJCG010000060.1"/>
</dbReference>
<dbReference type="Proteomes" id="UP000561326">
    <property type="component" value="Unassembled WGS sequence"/>
</dbReference>
<name>A0A848CSB5_ANEAE</name>
<sequence length="45" mass="5441">MNWVFELLPLIMLEEGISRPLRQDKSMQNPRYEHSGFFDKRNADM</sequence>
<dbReference type="AlphaFoldDB" id="A0A848CSB5"/>